<dbReference type="InterPro" id="IPR007048">
    <property type="entry name" value="IraD/Gp25-like"/>
</dbReference>
<gene>
    <name evidence="2" type="ORF">ACFONA_13060</name>
</gene>
<feature type="domain" description="IraD/Gp25-like" evidence="1">
    <location>
        <begin position="14"/>
        <end position="93"/>
    </location>
</feature>
<dbReference type="RefSeq" id="WP_261293036.1">
    <property type="nucleotide sequence ID" value="NZ_JANQBK010000001.1"/>
</dbReference>
<name>A0ABV7SVY2_9SPHN</name>
<evidence type="ECO:0000313" key="2">
    <source>
        <dbReference type="EMBL" id="MFC3581094.1"/>
    </source>
</evidence>
<comment type="caution">
    <text evidence="2">The sequence shown here is derived from an EMBL/GenBank/DDBJ whole genome shotgun (WGS) entry which is preliminary data.</text>
</comment>
<dbReference type="Pfam" id="PF04965">
    <property type="entry name" value="GPW_gp25"/>
    <property type="match status" value="1"/>
</dbReference>
<dbReference type="Gene3D" id="3.10.450.40">
    <property type="match status" value="1"/>
</dbReference>
<accession>A0ABV7SVY2</accession>
<keyword evidence="3" id="KW-1185">Reference proteome</keyword>
<proteinExistence type="predicted"/>
<dbReference type="EMBL" id="JBHRXP010000007">
    <property type="protein sequence ID" value="MFC3581094.1"/>
    <property type="molecule type" value="Genomic_DNA"/>
</dbReference>
<dbReference type="SUPFAM" id="SSF160719">
    <property type="entry name" value="gpW/gp25-like"/>
    <property type="match status" value="1"/>
</dbReference>
<evidence type="ECO:0000313" key="3">
    <source>
        <dbReference type="Proteomes" id="UP001595713"/>
    </source>
</evidence>
<dbReference type="Proteomes" id="UP001595713">
    <property type="component" value="Unassembled WGS sequence"/>
</dbReference>
<evidence type="ECO:0000259" key="1">
    <source>
        <dbReference type="Pfam" id="PF04965"/>
    </source>
</evidence>
<protein>
    <submittedName>
        <fullName evidence="2">GPW/gp25 family protein</fullName>
    </submittedName>
</protein>
<reference evidence="3" key="1">
    <citation type="journal article" date="2019" name="Int. J. Syst. Evol. Microbiol.">
        <title>The Global Catalogue of Microorganisms (GCM) 10K type strain sequencing project: providing services to taxonomists for standard genome sequencing and annotation.</title>
        <authorList>
            <consortium name="The Broad Institute Genomics Platform"/>
            <consortium name="The Broad Institute Genome Sequencing Center for Infectious Disease"/>
            <person name="Wu L."/>
            <person name="Ma J."/>
        </authorList>
    </citation>
    <scope>NUCLEOTIDE SEQUENCE [LARGE SCALE GENOMIC DNA]</scope>
    <source>
        <strain evidence="3">KCTC 42739</strain>
    </source>
</reference>
<organism evidence="2 3">
    <name type="scientific">Sphingomonas hylomeconis</name>
    <dbReference type="NCBI Taxonomy" id="1395958"/>
    <lineage>
        <taxon>Bacteria</taxon>
        <taxon>Pseudomonadati</taxon>
        <taxon>Pseudomonadota</taxon>
        <taxon>Alphaproteobacteria</taxon>
        <taxon>Sphingomonadales</taxon>
        <taxon>Sphingomonadaceae</taxon>
        <taxon>Sphingomonas</taxon>
    </lineage>
</organism>
<sequence length="121" mass="12625">MIGMNARTGAPLAGDDHLQQSVADILGTPLGTRLGRREYGSLVPELLDQPMNALGRVRLFAAGALALQRQEPRLRATRMMLAAGSTPGAAVLTVTGRRTDAARATAVDLTVPVRALSALPA</sequence>